<name>A0A2P5AR35_PARAD</name>
<evidence type="ECO:0000256" key="7">
    <source>
        <dbReference type="ARBA" id="ARBA00022786"/>
    </source>
</evidence>
<keyword evidence="4" id="KW-0808">Transferase</keyword>
<reference evidence="14" key="1">
    <citation type="submission" date="2016-06" db="EMBL/GenBank/DDBJ databases">
        <title>Parallel loss of symbiosis genes in relatives of nitrogen-fixing non-legume Parasponia.</title>
        <authorList>
            <person name="Van Velzen R."/>
            <person name="Holmer R."/>
            <person name="Bu F."/>
            <person name="Rutten L."/>
            <person name="Van Zeijl A."/>
            <person name="Liu W."/>
            <person name="Santuari L."/>
            <person name="Cao Q."/>
            <person name="Sharma T."/>
            <person name="Shen D."/>
            <person name="Roswanjaya Y."/>
            <person name="Wardhani T."/>
            <person name="Kalhor M.S."/>
            <person name="Jansen J."/>
            <person name="Van den Hoogen J."/>
            <person name="Gungor B."/>
            <person name="Hartog M."/>
            <person name="Hontelez J."/>
            <person name="Verver J."/>
            <person name="Yang W.-C."/>
            <person name="Schijlen E."/>
            <person name="Repin R."/>
            <person name="Schilthuizen M."/>
            <person name="Schranz E."/>
            <person name="Heidstra R."/>
            <person name="Miyata K."/>
            <person name="Fedorova E."/>
            <person name="Kohlen W."/>
            <person name="Bisseling T."/>
            <person name="Smit S."/>
            <person name="Geurts R."/>
        </authorList>
    </citation>
    <scope>NUCLEOTIDE SEQUENCE [LARGE SCALE GENOMIC DNA]</scope>
    <source>
        <strain evidence="14">cv. WU1-14</strain>
    </source>
</reference>
<dbReference type="GO" id="GO:0005634">
    <property type="term" value="C:nucleus"/>
    <property type="evidence" value="ECO:0007669"/>
    <property type="project" value="UniProtKB-SubCell"/>
</dbReference>
<keyword evidence="7" id="KW-0833">Ubl conjugation pathway</keyword>
<comment type="pathway">
    <text evidence="2">Protein modification; protein sumoylation.</text>
</comment>
<evidence type="ECO:0000259" key="12">
    <source>
        <dbReference type="PROSITE" id="PS51044"/>
    </source>
</evidence>
<evidence type="ECO:0000313" key="14">
    <source>
        <dbReference type="Proteomes" id="UP000237105"/>
    </source>
</evidence>
<dbReference type="GO" id="GO:0030915">
    <property type="term" value="C:Smc5-Smc6 complex"/>
    <property type="evidence" value="ECO:0007669"/>
    <property type="project" value="InterPro"/>
</dbReference>
<feature type="domain" description="SP-RING-type" evidence="12">
    <location>
        <begin position="143"/>
        <end position="231"/>
    </location>
</feature>
<dbReference type="AlphaFoldDB" id="A0A2P5AR35"/>
<evidence type="ECO:0000256" key="1">
    <source>
        <dbReference type="ARBA" id="ARBA00004123"/>
    </source>
</evidence>
<evidence type="ECO:0000256" key="8">
    <source>
        <dbReference type="ARBA" id="ARBA00022833"/>
    </source>
</evidence>
<dbReference type="SUPFAM" id="SSF57850">
    <property type="entry name" value="RING/U-box"/>
    <property type="match status" value="1"/>
</dbReference>
<dbReference type="GO" id="GO:0016874">
    <property type="term" value="F:ligase activity"/>
    <property type="evidence" value="ECO:0007669"/>
    <property type="project" value="UniProtKB-KW"/>
</dbReference>
<protein>
    <submittedName>
        <fullName evidence="13">E3 SUMO-protein ligase Nse2 (Mms21)</fullName>
    </submittedName>
</protein>
<dbReference type="CDD" id="cd16651">
    <property type="entry name" value="SPL-RING_NSE2"/>
    <property type="match status" value="1"/>
</dbReference>
<dbReference type="UniPathway" id="UPA00886"/>
<dbReference type="OrthoDB" id="26899at2759"/>
<evidence type="ECO:0000256" key="9">
    <source>
        <dbReference type="ARBA" id="ARBA00023242"/>
    </source>
</evidence>
<keyword evidence="8" id="KW-0862">Zinc</keyword>
<keyword evidence="6 10" id="KW-0863">Zinc-finger</keyword>
<evidence type="ECO:0000256" key="11">
    <source>
        <dbReference type="SAM" id="Coils"/>
    </source>
</evidence>
<evidence type="ECO:0000256" key="3">
    <source>
        <dbReference type="ARBA" id="ARBA00008212"/>
    </source>
</evidence>
<comment type="caution">
    <text evidence="13">The sequence shown here is derived from an EMBL/GenBank/DDBJ whole genome shotgun (WGS) entry which is preliminary data.</text>
</comment>
<keyword evidence="5" id="KW-0479">Metal-binding</keyword>
<gene>
    <name evidence="13" type="ORF">PanWU01x14_308250</name>
</gene>
<keyword evidence="11" id="KW-0175">Coiled coil</keyword>
<comment type="similarity">
    <text evidence="3">Belongs to the NSE2 family.</text>
</comment>
<keyword evidence="13" id="KW-0436">Ligase</keyword>
<evidence type="ECO:0000256" key="4">
    <source>
        <dbReference type="ARBA" id="ARBA00022679"/>
    </source>
</evidence>
<dbReference type="GO" id="GO:0016925">
    <property type="term" value="P:protein sumoylation"/>
    <property type="evidence" value="ECO:0007669"/>
    <property type="project" value="UniProtKB-UniPathway"/>
</dbReference>
<evidence type="ECO:0000256" key="10">
    <source>
        <dbReference type="PROSITE-ProRule" id="PRU00452"/>
    </source>
</evidence>
<dbReference type="InterPro" id="IPR004181">
    <property type="entry name" value="Znf_MIZ"/>
</dbReference>
<proteinExistence type="inferred from homology"/>
<dbReference type="InterPro" id="IPR026846">
    <property type="entry name" value="Nse2(Mms21)"/>
</dbReference>
<comment type="subcellular location">
    <subcellularLocation>
        <location evidence="1">Nucleus</location>
    </subcellularLocation>
</comment>
<evidence type="ECO:0000256" key="5">
    <source>
        <dbReference type="ARBA" id="ARBA00022723"/>
    </source>
</evidence>
<dbReference type="InterPro" id="IPR013083">
    <property type="entry name" value="Znf_RING/FYVE/PHD"/>
</dbReference>
<dbReference type="GO" id="GO:0000724">
    <property type="term" value="P:double-strand break repair via homologous recombination"/>
    <property type="evidence" value="ECO:0007669"/>
    <property type="project" value="InterPro"/>
</dbReference>
<keyword evidence="14" id="KW-1185">Reference proteome</keyword>
<dbReference type="Proteomes" id="UP000237105">
    <property type="component" value="Unassembled WGS sequence"/>
</dbReference>
<dbReference type="Gene3D" id="3.30.40.10">
    <property type="entry name" value="Zinc/RING finger domain, C3HC4 (zinc finger)"/>
    <property type="match status" value="1"/>
</dbReference>
<dbReference type="PROSITE" id="PS51044">
    <property type="entry name" value="ZF_SP_RING"/>
    <property type="match status" value="1"/>
</dbReference>
<dbReference type="STRING" id="3476.A0A2P5AR35"/>
<organism evidence="13 14">
    <name type="scientific">Parasponia andersonii</name>
    <name type="common">Sponia andersonii</name>
    <dbReference type="NCBI Taxonomy" id="3476"/>
    <lineage>
        <taxon>Eukaryota</taxon>
        <taxon>Viridiplantae</taxon>
        <taxon>Streptophyta</taxon>
        <taxon>Embryophyta</taxon>
        <taxon>Tracheophyta</taxon>
        <taxon>Spermatophyta</taxon>
        <taxon>Magnoliopsida</taxon>
        <taxon>eudicotyledons</taxon>
        <taxon>Gunneridae</taxon>
        <taxon>Pentapetalae</taxon>
        <taxon>rosids</taxon>
        <taxon>fabids</taxon>
        <taxon>Rosales</taxon>
        <taxon>Cannabaceae</taxon>
        <taxon>Parasponia</taxon>
    </lineage>
</organism>
<evidence type="ECO:0000256" key="2">
    <source>
        <dbReference type="ARBA" id="ARBA00004718"/>
    </source>
</evidence>
<dbReference type="PANTHER" id="PTHR21330:SF1">
    <property type="entry name" value="E3 SUMO-PROTEIN LIGASE NSE2"/>
    <property type="match status" value="1"/>
</dbReference>
<accession>A0A2P5AR35</accession>
<dbReference type="PANTHER" id="PTHR21330">
    <property type="entry name" value="E3 SUMO-PROTEIN LIGASE NSE2"/>
    <property type="match status" value="1"/>
</dbReference>
<evidence type="ECO:0000313" key="13">
    <source>
        <dbReference type="EMBL" id="PON39009.1"/>
    </source>
</evidence>
<dbReference type="Pfam" id="PF11789">
    <property type="entry name" value="zf-Nse"/>
    <property type="match status" value="1"/>
</dbReference>
<sequence length="253" mass="28189">MASSSAARPGSVTGRVQNAASTLYSDNQSLIVDIRKGFHLIKDLAVDLEKENESEKLRELDNAVIELLNALEDCKNLSSAIQSVAENYQHGPELTDFKKMFGDEISKVKANSSAHPENHPLRHQFKQAIWNVHHSGQPMPGEEHEDIVMTGTQCSLRNVSCPISGKPVAELANPVRSVECKHIYEKEAVMDYIRSKKTNARCPVAACPNILHPRKVVCDPLLLIEIEEMRTMTKQTATTEVIEDFTDLDEEEA</sequence>
<dbReference type="GO" id="GO:0061665">
    <property type="term" value="F:SUMO ligase activity"/>
    <property type="evidence" value="ECO:0007669"/>
    <property type="project" value="TreeGrafter"/>
</dbReference>
<dbReference type="EMBL" id="JXTB01000478">
    <property type="protein sequence ID" value="PON39009.1"/>
    <property type="molecule type" value="Genomic_DNA"/>
</dbReference>
<keyword evidence="9" id="KW-0539">Nucleus</keyword>
<dbReference type="GO" id="GO:0008270">
    <property type="term" value="F:zinc ion binding"/>
    <property type="evidence" value="ECO:0007669"/>
    <property type="project" value="UniProtKB-KW"/>
</dbReference>
<evidence type="ECO:0000256" key="6">
    <source>
        <dbReference type="ARBA" id="ARBA00022771"/>
    </source>
</evidence>
<feature type="coiled-coil region" evidence="11">
    <location>
        <begin position="50"/>
        <end position="77"/>
    </location>
</feature>